<dbReference type="RefSeq" id="WP_367768174.1">
    <property type="nucleotide sequence ID" value="NZ_JBFNXR010000016.1"/>
</dbReference>
<feature type="compositionally biased region" description="Basic and acidic residues" evidence="1">
    <location>
        <begin position="254"/>
        <end position="264"/>
    </location>
</feature>
<gene>
    <name evidence="3" type="ORF">ABUH87_01285</name>
</gene>
<proteinExistence type="predicted"/>
<feature type="chain" id="PRO_5046004181" description="Tetratricopeptide repeat protein" evidence="2">
    <location>
        <begin position="18"/>
        <end position="383"/>
    </location>
</feature>
<comment type="caution">
    <text evidence="3">The sequence shown here is derived from an EMBL/GenBank/DDBJ whole genome shotgun (WGS) entry which is preliminary data.</text>
</comment>
<evidence type="ECO:0000313" key="3">
    <source>
        <dbReference type="EMBL" id="MEW9853820.1"/>
    </source>
</evidence>
<evidence type="ECO:0008006" key="5">
    <source>
        <dbReference type="Google" id="ProtNLM"/>
    </source>
</evidence>
<evidence type="ECO:0000256" key="1">
    <source>
        <dbReference type="SAM" id="MobiDB-lite"/>
    </source>
</evidence>
<dbReference type="EMBL" id="JBFNXR010000016">
    <property type="protein sequence ID" value="MEW9853820.1"/>
    <property type="molecule type" value="Genomic_DNA"/>
</dbReference>
<organism evidence="3 4">
    <name type="scientific">Novosphingobium rhizovicinum</name>
    <dbReference type="NCBI Taxonomy" id="3228928"/>
    <lineage>
        <taxon>Bacteria</taxon>
        <taxon>Pseudomonadati</taxon>
        <taxon>Pseudomonadota</taxon>
        <taxon>Alphaproteobacteria</taxon>
        <taxon>Sphingomonadales</taxon>
        <taxon>Sphingomonadaceae</taxon>
        <taxon>Novosphingobium</taxon>
    </lineage>
</organism>
<keyword evidence="2" id="KW-0732">Signal</keyword>
<sequence>MLSIIMLVLAAPVSSEAAAELPHDIVVEAQRIDATLSGCLTRGCPTAEDIRLSIALAEAHFANGAYRDAHDVLRAAIGRNRLAAKSYPRMVAALYEASGTVSLHRGDMDAHRTAHIGRSRTLREGLPPDDPQVLLLAIEQGDFYAKQGNWREADRRYAAAEHRYVAAQEPRLAALVALRRAYLAFAREDLPLSESRLRTVAAMPAANDPAVAQLRAVLGARIASARGEQGGIDTLLETLRTDPAEVPVLLHEAPVEPRAERRAADMNQNPSQRSATQPESSAVAPIQWADIGYMVAPDGTVSQVDVLRGNRDLRWTALQVKRIASRRYAPLRLAPGQPGLYRVERVTWRAQHVVPIGSFIKRAAGVHSVQVLDMTKVAASAPD</sequence>
<accession>A0ABV3R8H6</accession>
<feature type="signal peptide" evidence="2">
    <location>
        <begin position="1"/>
        <end position="17"/>
    </location>
</feature>
<evidence type="ECO:0000256" key="2">
    <source>
        <dbReference type="SAM" id="SignalP"/>
    </source>
</evidence>
<dbReference type="Proteomes" id="UP001556118">
    <property type="component" value="Unassembled WGS sequence"/>
</dbReference>
<name>A0ABV3R8H6_9SPHN</name>
<keyword evidence="4" id="KW-1185">Reference proteome</keyword>
<feature type="region of interest" description="Disordered" evidence="1">
    <location>
        <begin position="254"/>
        <end position="281"/>
    </location>
</feature>
<evidence type="ECO:0000313" key="4">
    <source>
        <dbReference type="Proteomes" id="UP001556118"/>
    </source>
</evidence>
<reference evidence="3 4" key="1">
    <citation type="submission" date="2024-06" db="EMBL/GenBank/DDBJ databases">
        <title>Novosphingobium rhizovicinus M1R2S20.</title>
        <authorList>
            <person name="Sun J.-Q."/>
        </authorList>
    </citation>
    <scope>NUCLEOTIDE SEQUENCE [LARGE SCALE GENOMIC DNA]</scope>
    <source>
        <strain evidence="3 4">M1R2S20</strain>
    </source>
</reference>
<feature type="compositionally biased region" description="Polar residues" evidence="1">
    <location>
        <begin position="266"/>
        <end position="280"/>
    </location>
</feature>
<protein>
    <recommendedName>
        <fullName evidence="5">Tetratricopeptide repeat protein</fullName>
    </recommendedName>
</protein>